<evidence type="ECO:0000313" key="1">
    <source>
        <dbReference type="EMBL" id="GIY16265.1"/>
    </source>
</evidence>
<dbReference type="EMBL" id="BPLR01007355">
    <property type="protein sequence ID" value="GIY16265.1"/>
    <property type="molecule type" value="Genomic_DNA"/>
</dbReference>
<comment type="caution">
    <text evidence="1">The sequence shown here is derived from an EMBL/GenBank/DDBJ whole genome shotgun (WGS) entry which is preliminary data.</text>
</comment>
<keyword evidence="2" id="KW-1185">Reference proteome</keyword>
<accession>A0AAV4R7P0</accession>
<proteinExistence type="predicted"/>
<sequence>MAVANWIFAADPSFYCKRLCTSHRILATPKTSEVLFIECRIGCSPSPLSGQGTSPETLVRSITVEEGTAMKCFHYNKEQGCSILSESLASK</sequence>
<evidence type="ECO:0000313" key="2">
    <source>
        <dbReference type="Proteomes" id="UP001054945"/>
    </source>
</evidence>
<dbReference type="AlphaFoldDB" id="A0AAV4R7P0"/>
<protein>
    <submittedName>
        <fullName evidence="1">Uncharacterized protein</fullName>
    </submittedName>
</protein>
<reference evidence="1 2" key="1">
    <citation type="submission" date="2021-06" db="EMBL/GenBank/DDBJ databases">
        <title>Caerostris extrusa draft genome.</title>
        <authorList>
            <person name="Kono N."/>
            <person name="Arakawa K."/>
        </authorList>
    </citation>
    <scope>NUCLEOTIDE SEQUENCE [LARGE SCALE GENOMIC DNA]</scope>
</reference>
<name>A0AAV4R7P0_CAEEX</name>
<organism evidence="1 2">
    <name type="scientific">Caerostris extrusa</name>
    <name type="common">Bark spider</name>
    <name type="synonym">Caerostris bankana</name>
    <dbReference type="NCBI Taxonomy" id="172846"/>
    <lineage>
        <taxon>Eukaryota</taxon>
        <taxon>Metazoa</taxon>
        <taxon>Ecdysozoa</taxon>
        <taxon>Arthropoda</taxon>
        <taxon>Chelicerata</taxon>
        <taxon>Arachnida</taxon>
        <taxon>Araneae</taxon>
        <taxon>Araneomorphae</taxon>
        <taxon>Entelegynae</taxon>
        <taxon>Araneoidea</taxon>
        <taxon>Araneidae</taxon>
        <taxon>Caerostris</taxon>
    </lineage>
</organism>
<dbReference type="Proteomes" id="UP001054945">
    <property type="component" value="Unassembled WGS sequence"/>
</dbReference>
<gene>
    <name evidence="1" type="ORF">CEXT_815021</name>
</gene>